<dbReference type="Proteomes" id="UP000574390">
    <property type="component" value="Unassembled WGS sequence"/>
</dbReference>
<dbReference type="AlphaFoldDB" id="A0A7J6RS86"/>
<feature type="compositionally biased region" description="Basic and acidic residues" evidence="1">
    <location>
        <begin position="18"/>
        <end position="29"/>
    </location>
</feature>
<gene>
    <name evidence="2" type="ORF">FOZ62_017277</name>
</gene>
<evidence type="ECO:0000313" key="3">
    <source>
        <dbReference type="Proteomes" id="UP000574390"/>
    </source>
</evidence>
<evidence type="ECO:0000313" key="2">
    <source>
        <dbReference type="EMBL" id="KAF4723598.1"/>
    </source>
</evidence>
<reference evidence="2 3" key="1">
    <citation type="submission" date="2020-04" db="EMBL/GenBank/DDBJ databases">
        <title>Perkinsus olseni comparative genomics.</title>
        <authorList>
            <person name="Bogema D.R."/>
        </authorList>
    </citation>
    <scope>NUCLEOTIDE SEQUENCE [LARGE SCALE GENOMIC DNA]</scope>
    <source>
        <strain evidence="2">ATCC PRA-205</strain>
    </source>
</reference>
<organism evidence="2 3">
    <name type="scientific">Perkinsus olseni</name>
    <name type="common">Perkinsus atlanticus</name>
    <dbReference type="NCBI Taxonomy" id="32597"/>
    <lineage>
        <taxon>Eukaryota</taxon>
        <taxon>Sar</taxon>
        <taxon>Alveolata</taxon>
        <taxon>Perkinsozoa</taxon>
        <taxon>Perkinsea</taxon>
        <taxon>Perkinsida</taxon>
        <taxon>Perkinsidae</taxon>
        <taxon>Perkinsus</taxon>
    </lineage>
</organism>
<name>A0A7J6RS86_PEROL</name>
<feature type="region of interest" description="Disordered" evidence="1">
    <location>
        <begin position="18"/>
        <end position="44"/>
    </location>
</feature>
<feature type="non-terminal residue" evidence="2">
    <location>
        <position position="1"/>
    </location>
</feature>
<protein>
    <submittedName>
        <fullName evidence="2">Uncharacterized protein</fullName>
    </submittedName>
</protein>
<accession>A0A7J6RS86</accession>
<sequence length="181" mass="20971">VAAAPVIELAQVEATVHEDEYRVNPSERTEFDDESKESSRNFSRVTSRDPFDAEIARVLGGLPLDENFLDAALQRIYDHGIFEIPDAQSYQLSLKKLCEIADPNGCVVKDTHNQQYRFLVDWPLDPTDQQKKQQSRGSWRPDSLIRKLTPVQREKWAAELQMYFDRQWWCEVNLHPGQAPK</sequence>
<comment type="caution">
    <text evidence="2">The sequence shown here is derived from an EMBL/GenBank/DDBJ whole genome shotgun (WGS) entry which is preliminary data.</text>
</comment>
<feature type="non-terminal residue" evidence="2">
    <location>
        <position position="181"/>
    </location>
</feature>
<dbReference type="EMBL" id="JABANM010019991">
    <property type="protein sequence ID" value="KAF4723598.1"/>
    <property type="molecule type" value="Genomic_DNA"/>
</dbReference>
<evidence type="ECO:0000256" key="1">
    <source>
        <dbReference type="SAM" id="MobiDB-lite"/>
    </source>
</evidence>
<proteinExistence type="predicted"/>